<accession>A0A1D2JFL2</accession>
<organism evidence="2 3">
    <name type="scientific">Paracoccidioides brasiliensis</name>
    <dbReference type="NCBI Taxonomy" id="121759"/>
    <lineage>
        <taxon>Eukaryota</taxon>
        <taxon>Fungi</taxon>
        <taxon>Dikarya</taxon>
        <taxon>Ascomycota</taxon>
        <taxon>Pezizomycotina</taxon>
        <taxon>Eurotiomycetes</taxon>
        <taxon>Eurotiomycetidae</taxon>
        <taxon>Onygenales</taxon>
        <taxon>Ajellomycetaceae</taxon>
        <taxon>Paracoccidioides</taxon>
    </lineage>
</organism>
<comment type="caution">
    <text evidence="2">The sequence shown here is derived from an EMBL/GenBank/DDBJ whole genome shotgun (WGS) entry which is preliminary data.</text>
</comment>
<sequence>MPSKGSTTASPPTPASTPRSSSESSIERLKAILQTAKKPSPTDAKPSPKSKAVTMEARAHLYTVFSSLPATTRRKGDAFL</sequence>
<evidence type="ECO:0000256" key="1">
    <source>
        <dbReference type="SAM" id="MobiDB-lite"/>
    </source>
</evidence>
<dbReference type="VEuPathDB" id="FungiDB:PABG_05192"/>
<evidence type="ECO:0000313" key="3">
    <source>
        <dbReference type="Proteomes" id="UP000242814"/>
    </source>
</evidence>
<evidence type="ECO:0000313" key="2">
    <source>
        <dbReference type="EMBL" id="ODH30591.1"/>
    </source>
</evidence>
<feature type="compositionally biased region" description="Low complexity" evidence="1">
    <location>
        <begin position="1"/>
        <end position="24"/>
    </location>
</feature>
<protein>
    <submittedName>
        <fullName evidence="2">Uncharacterized protein</fullName>
    </submittedName>
</protein>
<dbReference type="AlphaFoldDB" id="A0A1D2JFL2"/>
<name>A0A1D2JFL2_PARBR</name>
<proteinExistence type="predicted"/>
<gene>
    <name evidence="2" type="ORF">ACO22_03560</name>
</gene>
<dbReference type="EMBL" id="LZYO01000123">
    <property type="protein sequence ID" value="ODH30591.1"/>
    <property type="molecule type" value="Genomic_DNA"/>
</dbReference>
<reference evidence="2 3" key="1">
    <citation type="submission" date="2016-06" db="EMBL/GenBank/DDBJ databases">
        <authorList>
            <person name="Kjaerup R.B."/>
            <person name="Dalgaard T.S."/>
            <person name="Juul-Madsen H.R."/>
        </authorList>
    </citation>
    <scope>NUCLEOTIDE SEQUENCE [LARGE SCALE GENOMIC DNA]</scope>
    <source>
        <strain evidence="2 3">Pb300</strain>
    </source>
</reference>
<dbReference type="Proteomes" id="UP000242814">
    <property type="component" value="Unassembled WGS sequence"/>
</dbReference>
<feature type="region of interest" description="Disordered" evidence="1">
    <location>
        <begin position="1"/>
        <end position="53"/>
    </location>
</feature>
<dbReference type="VEuPathDB" id="FungiDB:PADG_07082"/>